<protein>
    <recommendedName>
        <fullName evidence="4">ATP synthase F0 subunit 8</fullName>
    </recommendedName>
</protein>
<evidence type="ECO:0000256" key="1">
    <source>
        <dbReference type="SAM" id="Phobius"/>
    </source>
</evidence>
<dbReference type="Proteomes" id="UP001054945">
    <property type="component" value="Unassembled WGS sequence"/>
</dbReference>
<proteinExistence type="predicted"/>
<evidence type="ECO:0000313" key="3">
    <source>
        <dbReference type="Proteomes" id="UP001054945"/>
    </source>
</evidence>
<dbReference type="AlphaFoldDB" id="A0AAV4PNZ5"/>
<sequence>MQFTVYAEAVLLLVMGIIIVRFTWEMRYYTLPKPRLLSDEYVFATNGEVFEGNNRSAQRRDLASVLWNTMCVVDRCHDGLQYC</sequence>
<evidence type="ECO:0000313" key="2">
    <source>
        <dbReference type="EMBL" id="GIX98404.1"/>
    </source>
</evidence>
<keyword evidence="1" id="KW-0472">Membrane</keyword>
<keyword evidence="1" id="KW-1133">Transmembrane helix</keyword>
<keyword evidence="1" id="KW-0812">Transmembrane</keyword>
<feature type="transmembrane region" description="Helical" evidence="1">
    <location>
        <begin position="6"/>
        <end position="24"/>
    </location>
</feature>
<keyword evidence="3" id="KW-1185">Reference proteome</keyword>
<reference evidence="2 3" key="1">
    <citation type="submission" date="2021-06" db="EMBL/GenBank/DDBJ databases">
        <title>Caerostris extrusa draft genome.</title>
        <authorList>
            <person name="Kono N."/>
            <person name="Arakawa K."/>
        </authorList>
    </citation>
    <scope>NUCLEOTIDE SEQUENCE [LARGE SCALE GENOMIC DNA]</scope>
</reference>
<organism evidence="2 3">
    <name type="scientific">Caerostris extrusa</name>
    <name type="common">Bark spider</name>
    <name type="synonym">Caerostris bankana</name>
    <dbReference type="NCBI Taxonomy" id="172846"/>
    <lineage>
        <taxon>Eukaryota</taxon>
        <taxon>Metazoa</taxon>
        <taxon>Ecdysozoa</taxon>
        <taxon>Arthropoda</taxon>
        <taxon>Chelicerata</taxon>
        <taxon>Arachnida</taxon>
        <taxon>Araneae</taxon>
        <taxon>Araneomorphae</taxon>
        <taxon>Entelegynae</taxon>
        <taxon>Araneoidea</taxon>
        <taxon>Araneidae</taxon>
        <taxon>Caerostris</taxon>
    </lineage>
</organism>
<comment type="caution">
    <text evidence="2">The sequence shown here is derived from an EMBL/GenBank/DDBJ whole genome shotgun (WGS) entry which is preliminary data.</text>
</comment>
<name>A0AAV4PNZ5_CAEEX</name>
<dbReference type="EMBL" id="BPLR01004904">
    <property type="protein sequence ID" value="GIX98404.1"/>
    <property type="molecule type" value="Genomic_DNA"/>
</dbReference>
<evidence type="ECO:0008006" key="4">
    <source>
        <dbReference type="Google" id="ProtNLM"/>
    </source>
</evidence>
<gene>
    <name evidence="2" type="ORF">CEXT_661441</name>
</gene>
<accession>A0AAV4PNZ5</accession>